<dbReference type="InParanoid" id="A0A0D0ABV3"/>
<dbReference type="Proteomes" id="UP000054485">
    <property type="component" value="Unassembled WGS sequence"/>
</dbReference>
<organism evidence="2 3">
    <name type="scientific">Suillus luteus UH-Slu-Lm8-n1</name>
    <dbReference type="NCBI Taxonomy" id="930992"/>
    <lineage>
        <taxon>Eukaryota</taxon>
        <taxon>Fungi</taxon>
        <taxon>Dikarya</taxon>
        <taxon>Basidiomycota</taxon>
        <taxon>Agaricomycotina</taxon>
        <taxon>Agaricomycetes</taxon>
        <taxon>Agaricomycetidae</taxon>
        <taxon>Boletales</taxon>
        <taxon>Suillineae</taxon>
        <taxon>Suillaceae</taxon>
        <taxon>Suillus</taxon>
    </lineage>
</organism>
<dbReference type="AlphaFoldDB" id="A0A0D0ABV3"/>
<dbReference type="InterPro" id="IPR016024">
    <property type="entry name" value="ARM-type_fold"/>
</dbReference>
<dbReference type="EMBL" id="KN835351">
    <property type="protein sequence ID" value="KIK39256.1"/>
    <property type="molecule type" value="Genomic_DNA"/>
</dbReference>
<feature type="compositionally biased region" description="Basic and acidic residues" evidence="1">
    <location>
        <begin position="950"/>
        <end position="972"/>
    </location>
</feature>
<name>A0A0D0ABV3_9AGAM</name>
<feature type="compositionally biased region" description="Low complexity" evidence="1">
    <location>
        <begin position="39"/>
        <end position="52"/>
    </location>
</feature>
<reference evidence="3" key="2">
    <citation type="submission" date="2015-01" db="EMBL/GenBank/DDBJ databases">
        <title>Evolutionary Origins and Diversification of the Mycorrhizal Mutualists.</title>
        <authorList>
            <consortium name="DOE Joint Genome Institute"/>
            <consortium name="Mycorrhizal Genomics Consortium"/>
            <person name="Kohler A."/>
            <person name="Kuo A."/>
            <person name="Nagy L.G."/>
            <person name="Floudas D."/>
            <person name="Copeland A."/>
            <person name="Barry K.W."/>
            <person name="Cichocki N."/>
            <person name="Veneault-Fourrey C."/>
            <person name="LaButti K."/>
            <person name="Lindquist E.A."/>
            <person name="Lipzen A."/>
            <person name="Lundell T."/>
            <person name="Morin E."/>
            <person name="Murat C."/>
            <person name="Riley R."/>
            <person name="Ohm R."/>
            <person name="Sun H."/>
            <person name="Tunlid A."/>
            <person name="Henrissat B."/>
            <person name="Grigoriev I.V."/>
            <person name="Hibbett D.S."/>
            <person name="Martin F."/>
        </authorList>
    </citation>
    <scope>NUCLEOTIDE SEQUENCE [LARGE SCALE GENOMIC DNA]</scope>
    <source>
        <strain evidence="3">UH-Slu-Lm8-n1</strain>
    </source>
</reference>
<accession>A0A0D0ABV3</accession>
<evidence type="ECO:0000256" key="1">
    <source>
        <dbReference type="SAM" id="MobiDB-lite"/>
    </source>
</evidence>
<dbReference type="HOGENOM" id="CLU_295789_0_0_1"/>
<sequence length="972" mass="107665">MLRWCLSTVRVLGGVDGAQRISFRSLSSASAHVQECLPRSTNTSNRSLRTSNDPQESGPSNSTRAISALREILRSPTQAPDPSRKPTPNTIRSFYISAKARGQLSQLDSAMLSALIGLFGSLSVDSTSRCVYISPLLPYVKDGPVTRDYWAFVKEVVSLKQQRGMILAHSDRYWMMRAELASLSPSKDGQPGYTHAFDRSLSCAREHYLHFSRYVFDPDVHIPYLTALLSSTDPLHKQWAIDAMTSILLTHPFLHTKVLKVLLGIVHDTDTALLGSILSAISIRVTRFPSPGGDTTGAPIAVPVDATTVTSALSVFPLPVASPSPHVKAITELLHEAFSSNTPLAHRRSNLLLCSLLYCCNGSGVSISSPDFPLDGGASMWQTLFALAILEQVTRAAGPALLHDRALRGRIQEMIRSLHESWLHLMPNKSHLTIISRAVTTSLFRLSGVVVDPKLFTACLESSTNFGLWTGDFSDTVEGPQLAAMAAMHLAALVQVRGCRAELVMKTLNYYSTDVQHQSVVVSTAIKDLIHRDVELACILYNIAVHGGREIDIDTAYALARALPLPHAVGFLKHERFSRAQVGGLLSNIACFLKETRHQHYDADLLNDIGISLCNLYAISPPPIHFRGHLQLLLAELCTRGSGFQAMAIIAKVIKVYPAFFQFSFLLQLIRLFLRRKQFRCALRMQKVLVNARGGCAVNLRHKATTRLGVTVNRRLSTNIFVAGRKSHTLFPGGCFWAAGTLFKSAMSSGPVYNRALQGLIYARRPHAAKVAFSRVASKVNKESRTILGNTLLHGVLTRPVPRNGRRVRKLLGLLDNLVKDQQFTPDRVTINIILKALMAWRTAFDYQRLRALFDHMVRGGYPAASYSPSHPPFSTPPLRTSGTLALSKLPPYISFEKHAKPMFKMFIKAFYLRNDVEAARTVVEILKVEQQKAILQREKRSMARLKGRMKAESKMTRGPRDDTTHVHNDRS</sequence>
<protein>
    <submittedName>
        <fullName evidence="2">Uncharacterized protein</fullName>
    </submittedName>
</protein>
<dbReference type="STRING" id="930992.A0A0D0ABV3"/>
<evidence type="ECO:0000313" key="3">
    <source>
        <dbReference type="Proteomes" id="UP000054485"/>
    </source>
</evidence>
<feature type="region of interest" description="Disordered" evidence="1">
    <location>
        <begin position="943"/>
        <end position="972"/>
    </location>
</feature>
<gene>
    <name evidence="2" type="ORF">CY34DRAFT_808508</name>
</gene>
<reference evidence="2 3" key="1">
    <citation type="submission" date="2014-04" db="EMBL/GenBank/DDBJ databases">
        <authorList>
            <consortium name="DOE Joint Genome Institute"/>
            <person name="Kuo A."/>
            <person name="Ruytinx J."/>
            <person name="Rineau F."/>
            <person name="Colpaert J."/>
            <person name="Kohler A."/>
            <person name="Nagy L.G."/>
            <person name="Floudas D."/>
            <person name="Copeland A."/>
            <person name="Barry K.W."/>
            <person name="Cichocki N."/>
            <person name="Veneault-Fourrey C."/>
            <person name="LaButti K."/>
            <person name="Lindquist E.A."/>
            <person name="Lipzen A."/>
            <person name="Lundell T."/>
            <person name="Morin E."/>
            <person name="Murat C."/>
            <person name="Sun H."/>
            <person name="Tunlid A."/>
            <person name="Henrissat B."/>
            <person name="Grigoriev I.V."/>
            <person name="Hibbett D.S."/>
            <person name="Martin F."/>
            <person name="Nordberg H.P."/>
            <person name="Cantor M.N."/>
            <person name="Hua S.X."/>
        </authorList>
    </citation>
    <scope>NUCLEOTIDE SEQUENCE [LARGE SCALE GENOMIC DNA]</scope>
    <source>
        <strain evidence="2 3">UH-Slu-Lm8-n1</strain>
    </source>
</reference>
<feature type="region of interest" description="Disordered" evidence="1">
    <location>
        <begin position="34"/>
        <end position="63"/>
    </location>
</feature>
<proteinExistence type="predicted"/>
<keyword evidence="3" id="KW-1185">Reference proteome</keyword>
<feature type="compositionally biased region" description="Polar residues" evidence="1">
    <location>
        <begin position="53"/>
        <end position="63"/>
    </location>
</feature>
<evidence type="ECO:0000313" key="2">
    <source>
        <dbReference type="EMBL" id="KIK39256.1"/>
    </source>
</evidence>
<dbReference type="OrthoDB" id="2565179at2759"/>
<dbReference type="SUPFAM" id="SSF48371">
    <property type="entry name" value="ARM repeat"/>
    <property type="match status" value="1"/>
</dbReference>